<keyword evidence="2" id="KW-1185">Reference proteome</keyword>
<dbReference type="KEGG" id="nha:Nham_4286"/>
<dbReference type="HOGENOM" id="CLU_2602436_0_0_5"/>
<dbReference type="EMBL" id="CP000320">
    <property type="protein sequence ID" value="ABE64890.1"/>
    <property type="molecule type" value="Genomic_DNA"/>
</dbReference>
<reference evidence="2" key="1">
    <citation type="submission" date="2006-03" db="EMBL/GenBank/DDBJ databases">
        <title>Complete sequence of plasmid 1 of Nitrobacter hamburgensis X14.</title>
        <authorList>
            <consortium name="US DOE Joint Genome Institute"/>
            <person name="Copeland A."/>
            <person name="Lucas S."/>
            <person name="Lapidus A."/>
            <person name="Barry K."/>
            <person name="Detter J.C."/>
            <person name="Glavina del Rio T."/>
            <person name="Hammon N."/>
            <person name="Israni S."/>
            <person name="Dalin E."/>
            <person name="Tice H."/>
            <person name="Pitluck S."/>
            <person name="Chain P."/>
            <person name="Malfatti S."/>
            <person name="Shin M."/>
            <person name="Vergez L."/>
            <person name="Schmutz J."/>
            <person name="Larimer F."/>
            <person name="Land M."/>
            <person name="Hauser L."/>
            <person name="Kyrpides N."/>
            <person name="Ivanova N."/>
            <person name="Ward B."/>
            <person name="Arp D."/>
            <person name="Klotz M."/>
            <person name="Stein L."/>
            <person name="O'Mullan G."/>
            <person name="Starkenburg S."/>
            <person name="Sayavedra L."/>
            <person name="Poret-Peterson A.T."/>
            <person name="Gentry M.E."/>
            <person name="Bruce D."/>
            <person name="Richardson P."/>
        </authorList>
    </citation>
    <scope>NUCLEOTIDE SEQUENCE [LARGE SCALE GENOMIC DNA]</scope>
    <source>
        <strain evidence="2">DSM 10229 / NCIMB 13809 / X14</strain>
        <plasmid evidence="2">Plasmid pNITHX1</plasmid>
    </source>
</reference>
<dbReference type="RefSeq" id="WP_011504849.1">
    <property type="nucleotide sequence ID" value="NC_007959.1"/>
</dbReference>
<dbReference type="AlphaFoldDB" id="Q1QFV7"/>
<accession>Q1QFV7</accession>
<name>Q1QFV7_NITHX</name>
<evidence type="ECO:0000313" key="1">
    <source>
        <dbReference type="EMBL" id="ABE64890.1"/>
    </source>
</evidence>
<sequence>MLETRRHLAGLDRGDVFVGQIDSRNNPTIAAGRLAPLGRTRLVTRRRLRVGLLRVATHDAFFPFALDHSGTAPSPRGLY</sequence>
<gene>
    <name evidence="1" type="ordered locus">Nham_4286</name>
</gene>
<keyword evidence="1" id="KW-0614">Plasmid</keyword>
<dbReference type="Proteomes" id="UP000001953">
    <property type="component" value="Plasmid 1"/>
</dbReference>
<organism evidence="1 2">
    <name type="scientific">Nitrobacter hamburgensis (strain DSM 10229 / NCIMB 13809 / X14)</name>
    <dbReference type="NCBI Taxonomy" id="323097"/>
    <lineage>
        <taxon>Bacteria</taxon>
        <taxon>Pseudomonadati</taxon>
        <taxon>Pseudomonadota</taxon>
        <taxon>Alphaproteobacteria</taxon>
        <taxon>Hyphomicrobiales</taxon>
        <taxon>Nitrobacteraceae</taxon>
        <taxon>Nitrobacter</taxon>
    </lineage>
</organism>
<protein>
    <submittedName>
        <fullName evidence="1">Uncharacterized protein</fullName>
    </submittedName>
</protein>
<evidence type="ECO:0000313" key="2">
    <source>
        <dbReference type="Proteomes" id="UP000001953"/>
    </source>
</evidence>
<proteinExistence type="predicted"/>
<geneLocation type="plasmid" evidence="2">
    <name>pNITHX1</name>
</geneLocation>